<dbReference type="eggNOG" id="COG3044">
    <property type="taxonomic scope" value="Bacteria"/>
</dbReference>
<reference evidence="4 5" key="1">
    <citation type="submission" date="2013-09" db="EMBL/GenBank/DDBJ databases">
        <title>Complete genome sequence of Corynebacterium doosanense CAU 212(T) (=DSM 45436(T)), isolated from activated sludge.</title>
        <authorList>
            <person name="Schaffert L."/>
            <person name="Albersmeier A."/>
            <person name="Kalinowski J."/>
            <person name="Ruckert C."/>
        </authorList>
    </citation>
    <scope>NUCLEOTIDE SEQUENCE [LARGE SCALE GENOMIC DNA]</scope>
    <source>
        <strain evidence="4 5">CAU 212</strain>
    </source>
</reference>
<dbReference type="KEGG" id="cdo:CDOO_12395"/>
<dbReference type="PANTHER" id="PTHR38149">
    <property type="entry name" value="ATPASE"/>
    <property type="match status" value="1"/>
</dbReference>
<dbReference type="InterPro" id="IPR027417">
    <property type="entry name" value="P-loop_NTPase"/>
</dbReference>
<dbReference type="InterPro" id="IPR049069">
    <property type="entry name" value="MRB1590-like_C"/>
</dbReference>
<feature type="domain" description="MRB1590-like C-terminal" evidence="3">
    <location>
        <begin position="433"/>
        <end position="516"/>
    </location>
</feature>
<dbReference type="InterPro" id="IPR046833">
    <property type="entry name" value="ABC_N"/>
</dbReference>
<protein>
    <submittedName>
        <fullName evidence="4">ABC transporter ATPase</fullName>
    </submittedName>
</protein>
<feature type="domain" description="ATPase of the ABC class N-terminal" evidence="2">
    <location>
        <begin position="5"/>
        <end position="141"/>
    </location>
</feature>
<dbReference type="HOGENOM" id="CLU_021720_2_0_11"/>
<dbReference type="STRING" id="558173.CDOO_12395"/>
<accession>A0A097IIK0</accession>
<dbReference type="Proteomes" id="UP000029914">
    <property type="component" value="Chromosome"/>
</dbReference>
<dbReference type="Pfam" id="PF09818">
    <property type="entry name" value="ABC_ATPase"/>
    <property type="match status" value="1"/>
</dbReference>
<evidence type="ECO:0000259" key="2">
    <source>
        <dbReference type="Pfam" id="PF20446"/>
    </source>
</evidence>
<dbReference type="InterPro" id="IPR046834">
    <property type="entry name" value="ABC_ATPase_C"/>
</dbReference>
<keyword evidence="5" id="KW-1185">Reference proteome</keyword>
<evidence type="ECO:0000259" key="1">
    <source>
        <dbReference type="Pfam" id="PF09818"/>
    </source>
</evidence>
<evidence type="ECO:0000313" key="4">
    <source>
        <dbReference type="EMBL" id="AIT61967.1"/>
    </source>
</evidence>
<dbReference type="AlphaFoldDB" id="A0A097IIK0"/>
<dbReference type="InterPro" id="IPR019195">
    <property type="entry name" value="ABC_ATPase_put"/>
</dbReference>
<dbReference type="Pfam" id="PF20446">
    <property type="entry name" value="ABC_N"/>
    <property type="match status" value="1"/>
</dbReference>
<organism evidence="4 5">
    <name type="scientific">Corynebacterium doosanense CAU 212 = DSM 45436</name>
    <dbReference type="NCBI Taxonomy" id="558173"/>
    <lineage>
        <taxon>Bacteria</taxon>
        <taxon>Bacillati</taxon>
        <taxon>Actinomycetota</taxon>
        <taxon>Actinomycetes</taxon>
        <taxon>Mycobacteriales</taxon>
        <taxon>Corynebacteriaceae</taxon>
        <taxon>Corynebacterium</taxon>
    </lineage>
</organism>
<gene>
    <name evidence="4" type="ORF">CDOO_12395</name>
</gene>
<dbReference type="EMBL" id="CP006764">
    <property type="protein sequence ID" value="AIT61967.1"/>
    <property type="molecule type" value="Genomic_DNA"/>
</dbReference>
<sequence>MERMSLRNRLNSLDGKSYGAYKSLKGSHDLGPLTLHIDRVQSDPYAPPSQIRVTAPFDLRTASDVAAADVLTRRIASRLPRDLLIDAPGQQILERTSVAFDRDEVEIRMEAALPAQGRRIKGRAAADLLTQALPDAIGRALDVDPAELHDAARLKVDQQSLRDQIPGAGLVAFVADGSILPRRSGDSDEPLLDAVRFQSPDSLRHTFTLDSGRVVTGMGVPEGITVIAGGGFHGKSTLLRALQFGVYDHVAGDGREFAVSVADAVSLRAEDGRAVNSVDISAFINDLPSGASTTAFSTPNASGSTSQAAWLVEALEADSSCLLIDEDTSATNFMIRDERMRQLVPDDREPITPLLHRIAGLKQSLGVSTVVVTGGTSAFLDVADTVILMDAYLPVDATARARELAEPAPPLRGFDRPDARKLRIDVAGRKPPQAKGRHTIRIGHGHLDLSALDQLVHDSQTRAVAGMLPSISDALERGATVPEACADALEKWPPGRSGRLARPRQQELVFVVSHLR</sequence>
<proteinExistence type="predicted"/>
<evidence type="ECO:0000313" key="5">
    <source>
        <dbReference type="Proteomes" id="UP000029914"/>
    </source>
</evidence>
<name>A0A097IIK0_9CORY</name>
<dbReference type="Pfam" id="PF21117">
    <property type="entry name" value="MRB1590_C"/>
    <property type="match status" value="1"/>
</dbReference>
<feature type="domain" description="ATPase of the ABC class C-terminal" evidence="1">
    <location>
        <begin position="146"/>
        <end position="408"/>
    </location>
</feature>
<evidence type="ECO:0000259" key="3">
    <source>
        <dbReference type="Pfam" id="PF21117"/>
    </source>
</evidence>
<dbReference type="SUPFAM" id="SSF52540">
    <property type="entry name" value="P-loop containing nucleoside triphosphate hydrolases"/>
    <property type="match status" value="1"/>
</dbReference>
<dbReference type="PANTHER" id="PTHR38149:SF1">
    <property type="entry name" value="ATPASE"/>
    <property type="match status" value="1"/>
</dbReference>